<keyword evidence="1" id="KW-0732">Signal</keyword>
<accession>A0AAW5N3V4</accession>
<keyword evidence="3" id="KW-1185">Reference proteome</keyword>
<comment type="caution">
    <text evidence="2">The sequence shown here is derived from an EMBL/GenBank/DDBJ whole genome shotgun (WGS) entry which is preliminary data.</text>
</comment>
<dbReference type="Pfam" id="PF11644">
    <property type="entry name" value="DUF3256"/>
    <property type="match status" value="1"/>
</dbReference>
<reference evidence="2 3" key="1">
    <citation type="submission" date="2022-08" db="EMBL/GenBank/DDBJ databases">
        <authorList>
            <person name="Zeman M."/>
            <person name="Kubasova T."/>
        </authorList>
    </citation>
    <scope>NUCLEOTIDE SEQUENCE [LARGE SCALE GENOMIC DNA]</scope>
    <source>
        <strain evidence="2 3">ET62</strain>
    </source>
</reference>
<evidence type="ECO:0000313" key="3">
    <source>
        <dbReference type="Proteomes" id="UP001204579"/>
    </source>
</evidence>
<name>A0AAW5N3V4_9BACT</name>
<dbReference type="Proteomes" id="UP001204579">
    <property type="component" value="Unassembled WGS sequence"/>
</dbReference>
<gene>
    <name evidence="2" type="ORF">NW209_07430</name>
</gene>
<evidence type="ECO:0000256" key="1">
    <source>
        <dbReference type="SAM" id="SignalP"/>
    </source>
</evidence>
<protein>
    <submittedName>
        <fullName evidence="2">DUF3256 family protein</fullName>
    </submittedName>
</protein>
<dbReference type="RefSeq" id="WP_258335685.1">
    <property type="nucleotide sequence ID" value="NZ_JANRHJ010000007.1"/>
</dbReference>
<evidence type="ECO:0000313" key="2">
    <source>
        <dbReference type="EMBL" id="MCR8873842.1"/>
    </source>
</evidence>
<dbReference type="InterPro" id="IPR021670">
    <property type="entry name" value="DUF3256"/>
</dbReference>
<feature type="signal peptide" evidence="1">
    <location>
        <begin position="1"/>
        <end position="18"/>
    </location>
</feature>
<dbReference type="AlphaFoldDB" id="A0AAW5N3V4"/>
<dbReference type="EMBL" id="JANRHJ010000007">
    <property type="protein sequence ID" value="MCR8873842.1"/>
    <property type="molecule type" value="Genomic_DNA"/>
</dbReference>
<organism evidence="2 3">
    <name type="scientific">Phocaeicola barnesiae</name>
    <dbReference type="NCBI Taxonomy" id="376804"/>
    <lineage>
        <taxon>Bacteria</taxon>
        <taxon>Pseudomonadati</taxon>
        <taxon>Bacteroidota</taxon>
        <taxon>Bacteroidia</taxon>
        <taxon>Bacteroidales</taxon>
        <taxon>Bacteroidaceae</taxon>
        <taxon>Phocaeicola</taxon>
    </lineage>
</organism>
<proteinExistence type="predicted"/>
<dbReference type="SUPFAM" id="SSF160925">
    <property type="entry name" value="PG1388-like"/>
    <property type="match status" value="1"/>
</dbReference>
<feature type="chain" id="PRO_5043823467" evidence="1">
    <location>
        <begin position="19"/>
        <end position="216"/>
    </location>
</feature>
<sequence length="216" mass="24845">MKRLILLISLFVSISLQAQNMKELFVAMPDTLVPLLTKVNREDFGDFLASKMKAEVRNRFGKTSEMTELTDDYLYLKMTSASSMEMKLLPLNDSLKVVCVIQTYQAPVADSKVRFYDTDWNLLETSRFIDLPVDSLFFRTPVTKAQADSLQNLRTHTDISLQEARLSAGEQTLLFRYTTPDYLDKATSANLQAYLIRKPLRYVWENGRFIRSGESE</sequence>